<feature type="transmembrane region" description="Helical" evidence="1">
    <location>
        <begin position="134"/>
        <end position="155"/>
    </location>
</feature>
<proteinExistence type="predicted"/>
<evidence type="ECO:0000256" key="1">
    <source>
        <dbReference type="SAM" id="Phobius"/>
    </source>
</evidence>
<sequence>MAQERSETIGERIRERGVINRTWSSSILGGLVGGIVFGLLLQSMGVLPTVAALYGLDGTTMGWVAHLFNSVVFGLVFGAVMTMTRLRAYADRPGPTAGIGVAYGIVLWVVAASFVMPFWLGAVGMTLAVPTFDVVSLVGHVVYGVLLGAVFAIAYRR</sequence>
<dbReference type="eggNOG" id="arCOG06357">
    <property type="taxonomic scope" value="Archaea"/>
</dbReference>
<dbReference type="Proteomes" id="UP000003751">
    <property type="component" value="Unassembled WGS sequence"/>
</dbReference>
<evidence type="ECO:0000313" key="3">
    <source>
        <dbReference type="EMBL" id="SHK68221.1"/>
    </source>
</evidence>
<dbReference type="Proteomes" id="UP000184203">
    <property type="component" value="Unassembled WGS sequence"/>
</dbReference>
<feature type="transmembrane region" description="Helical" evidence="1">
    <location>
        <begin position="21"/>
        <end position="41"/>
    </location>
</feature>
<feature type="transmembrane region" description="Helical" evidence="1">
    <location>
        <begin position="61"/>
        <end position="80"/>
    </location>
</feature>
<dbReference type="OrthoDB" id="204680at2157"/>
<evidence type="ECO:0000313" key="2">
    <source>
        <dbReference type="EMBL" id="EFW93872.1"/>
    </source>
</evidence>
<feature type="transmembrane region" description="Helical" evidence="1">
    <location>
        <begin position="101"/>
        <end position="122"/>
    </location>
</feature>
<protein>
    <recommendedName>
        <fullName evidence="6">Histidine kinase</fullName>
    </recommendedName>
</protein>
<organism evidence="2 4">
    <name type="scientific">Haladaptatus paucihalophilus DX253</name>
    <dbReference type="NCBI Taxonomy" id="797209"/>
    <lineage>
        <taxon>Archaea</taxon>
        <taxon>Methanobacteriati</taxon>
        <taxon>Methanobacteriota</taxon>
        <taxon>Stenosarchaea group</taxon>
        <taxon>Halobacteria</taxon>
        <taxon>Halobacteriales</taxon>
        <taxon>Haladaptataceae</taxon>
        <taxon>Haladaptatus</taxon>
    </lineage>
</organism>
<name>E7QN77_HALPU</name>
<gene>
    <name evidence="3" type="ORF">SAMN05444342_2092</name>
    <name evidence="2" type="ORF">ZOD2009_01975</name>
</gene>
<reference evidence="2 4" key="1">
    <citation type="journal article" date="2014" name="ISME J.">
        <title>Trehalose/2-sulfotrehalose biosynthesis and glycine-betaine uptake are widely spread mechanisms for osmoadaptation in the Halobacteriales.</title>
        <authorList>
            <person name="Youssef N.H."/>
            <person name="Savage-Ashlock K.N."/>
            <person name="McCully A.L."/>
            <person name="Luedtke B."/>
            <person name="Shaw E.I."/>
            <person name="Hoff W.D."/>
            <person name="Elshahed M.S."/>
        </authorList>
    </citation>
    <scope>NUCLEOTIDE SEQUENCE [LARGE SCALE GENOMIC DNA]</scope>
    <source>
        <strain evidence="2 4">DX253</strain>
    </source>
</reference>
<reference evidence="5" key="2">
    <citation type="submission" date="2016-11" db="EMBL/GenBank/DDBJ databases">
        <authorList>
            <person name="Varghese N."/>
            <person name="Submissions S."/>
        </authorList>
    </citation>
    <scope>NUCLEOTIDE SEQUENCE [LARGE SCALE GENOMIC DNA]</scope>
    <source>
        <strain evidence="5">DX253</strain>
    </source>
</reference>
<evidence type="ECO:0000313" key="4">
    <source>
        <dbReference type="Proteomes" id="UP000003751"/>
    </source>
</evidence>
<keyword evidence="1" id="KW-1133">Transmembrane helix</keyword>
<reference evidence="3" key="3">
    <citation type="submission" date="2016-11" db="EMBL/GenBank/DDBJ databases">
        <authorList>
            <person name="Jaros S."/>
            <person name="Januszkiewicz K."/>
            <person name="Wedrychowicz H."/>
        </authorList>
    </citation>
    <scope>NUCLEOTIDE SEQUENCE [LARGE SCALE GENOMIC DNA]</scope>
    <source>
        <strain evidence="3">DX253</strain>
    </source>
</reference>
<keyword evidence="5" id="KW-1185">Reference proteome</keyword>
<dbReference type="RefSeq" id="WP_007976504.1">
    <property type="nucleotide sequence ID" value="NZ_AEMG01000002.1"/>
</dbReference>
<accession>E7QN77</accession>
<dbReference type="PATRIC" id="fig|797209.4.peg.384"/>
<evidence type="ECO:0000313" key="5">
    <source>
        <dbReference type="Proteomes" id="UP000184203"/>
    </source>
</evidence>
<dbReference type="EMBL" id="AEMG01000002">
    <property type="protein sequence ID" value="EFW93872.1"/>
    <property type="molecule type" value="Genomic_DNA"/>
</dbReference>
<keyword evidence="1" id="KW-0812">Transmembrane</keyword>
<dbReference type="EMBL" id="FRAN01000002">
    <property type="protein sequence ID" value="SHK68221.1"/>
    <property type="molecule type" value="Genomic_DNA"/>
</dbReference>
<keyword evidence="1" id="KW-0472">Membrane</keyword>
<dbReference type="AlphaFoldDB" id="E7QN77"/>
<evidence type="ECO:0008006" key="6">
    <source>
        <dbReference type="Google" id="ProtNLM"/>
    </source>
</evidence>